<feature type="region of interest" description="Disordered" evidence="1">
    <location>
        <begin position="63"/>
        <end position="121"/>
    </location>
</feature>
<name>A0ABZ1P3R8_STRVL</name>
<dbReference type="Pfam" id="PF13556">
    <property type="entry name" value="HTH_30"/>
    <property type="match status" value="1"/>
</dbReference>
<dbReference type="PANTHER" id="PTHR33744:SF1">
    <property type="entry name" value="DNA-BINDING TRANSCRIPTIONAL ACTIVATOR ADER"/>
    <property type="match status" value="1"/>
</dbReference>
<proteinExistence type="predicted"/>
<keyword evidence="4" id="KW-1185">Reference proteome</keyword>
<reference evidence="3 4" key="1">
    <citation type="submission" date="2022-10" db="EMBL/GenBank/DDBJ databases">
        <title>The complete genomes of actinobacterial strains from the NBC collection.</title>
        <authorList>
            <person name="Joergensen T.S."/>
            <person name="Alvarez Arevalo M."/>
            <person name="Sterndorff E.B."/>
            <person name="Faurdal D."/>
            <person name="Vuksanovic O."/>
            <person name="Mourched A.-S."/>
            <person name="Charusanti P."/>
            <person name="Shaw S."/>
            <person name="Blin K."/>
            <person name="Weber T."/>
        </authorList>
    </citation>
    <scope>NUCLEOTIDE SEQUENCE [LARGE SCALE GENOMIC DNA]</scope>
    <source>
        <strain evidence="3 4">NBC_00456</strain>
    </source>
</reference>
<gene>
    <name evidence="3" type="ORF">OHB29_40150</name>
</gene>
<accession>A0ABZ1P3R8</accession>
<dbReference type="InterPro" id="IPR042070">
    <property type="entry name" value="PucR_C-HTH_sf"/>
</dbReference>
<dbReference type="InterPro" id="IPR025736">
    <property type="entry name" value="PucR_C-HTH_dom"/>
</dbReference>
<dbReference type="Proteomes" id="UP001341259">
    <property type="component" value="Chromosome"/>
</dbReference>
<evidence type="ECO:0000256" key="1">
    <source>
        <dbReference type="SAM" id="MobiDB-lite"/>
    </source>
</evidence>
<protein>
    <submittedName>
        <fullName evidence="3">Helix-turn-helix domain-containing protein</fullName>
    </submittedName>
</protein>
<dbReference type="EMBL" id="CP107906">
    <property type="protein sequence ID" value="WUG98699.1"/>
    <property type="molecule type" value="Genomic_DNA"/>
</dbReference>
<sequence length="505" mass="51316">MKELAGRLTALDPDAGAAVRVIAYFDRLAESRAGVEALVRGAAVLSGCPARLVDPERRVHVRVEPDGTRQDTETPPNPTWPSARLSPNGSATLWLERGGTERDGDAVEGAGPEPGGGTAEQVGVTPGRVVTQQAGAEPGVVIAEDTGVTPIPVDAAQAGAAPGRVVTKQDGAEPGTGTAEHAGPAPGQAIAEGTGATPSQVDAKQAGAVPGVAMVVTKQGRTEPGVVIVEDTGLAPGQVVAQQAGAAPGAVVAESAAPTLGVVDAVILERAAVALRLVLDRTRGRAPADDPALVETLLDATAPEQARLYAARRLGLDATAPARVLAPLNNRPLVVPAGTEGASHGGPGVVESRPASPNARFAAGRLGVGPAVPVLELPRSWTEARTALRFTAEGTPQDPGPRVVYADELGGIALLADLVVPGAEPPPDVRALETAAATAPWLPATLHAVASTASLRAAAAGINVHHSTLQDRLTHAEHLLGWPVRTPQGRLRLQLALAMRRLARP</sequence>
<feature type="domain" description="PucR C-terminal helix-turn-helix" evidence="2">
    <location>
        <begin position="444"/>
        <end position="498"/>
    </location>
</feature>
<evidence type="ECO:0000313" key="3">
    <source>
        <dbReference type="EMBL" id="WUG98699.1"/>
    </source>
</evidence>
<dbReference type="InterPro" id="IPR051448">
    <property type="entry name" value="CdaR-like_regulators"/>
</dbReference>
<evidence type="ECO:0000259" key="2">
    <source>
        <dbReference type="Pfam" id="PF13556"/>
    </source>
</evidence>
<dbReference type="Gene3D" id="1.10.10.2840">
    <property type="entry name" value="PucR C-terminal helix-turn-helix domain"/>
    <property type="match status" value="1"/>
</dbReference>
<organism evidence="3 4">
    <name type="scientific">Streptomyces violaceus</name>
    <name type="common">Streptomyces venezuelae</name>
    <dbReference type="NCBI Taxonomy" id="1936"/>
    <lineage>
        <taxon>Bacteria</taxon>
        <taxon>Bacillati</taxon>
        <taxon>Actinomycetota</taxon>
        <taxon>Actinomycetes</taxon>
        <taxon>Kitasatosporales</taxon>
        <taxon>Streptomycetaceae</taxon>
        <taxon>Streptomyces</taxon>
    </lineage>
</organism>
<feature type="compositionally biased region" description="Basic and acidic residues" evidence="1">
    <location>
        <begin position="63"/>
        <end position="72"/>
    </location>
</feature>
<evidence type="ECO:0000313" key="4">
    <source>
        <dbReference type="Proteomes" id="UP001341259"/>
    </source>
</evidence>
<dbReference type="PANTHER" id="PTHR33744">
    <property type="entry name" value="CARBOHYDRATE DIACID REGULATOR"/>
    <property type="match status" value="1"/>
</dbReference>
<feature type="region of interest" description="Disordered" evidence="1">
    <location>
        <begin position="159"/>
        <end position="196"/>
    </location>
</feature>